<gene>
    <name evidence="1" type="ORF">EW142_15440</name>
</gene>
<dbReference type="OrthoDB" id="5288719at2"/>
<dbReference type="NCBIfam" id="NF040656">
    <property type="entry name" value="GHMP_GYDIA"/>
    <property type="match status" value="1"/>
</dbReference>
<comment type="caution">
    <text evidence="1">The sequence shown here is derived from an EMBL/GenBank/DDBJ whole genome shotgun (WGS) entry which is preliminary data.</text>
</comment>
<dbReference type="SUPFAM" id="SSF54211">
    <property type="entry name" value="Ribosomal protein S5 domain 2-like"/>
    <property type="match status" value="1"/>
</dbReference>
<dbReference type="Gene3D" id="3.30.230.10">
    <property type="match status" value="1"/>
</dbReference>
<dbReference type="InterPro" id="IPR047765">
    <property type="entry name" value="GHMP_GYDIA-like"/>
</dbReference>
<dbReference type="GO" id="GO:0016301">
    <property type="term" value="F:kinase activity"/>
    <property type="evidence" value="ECO:0007669"/>
    <property type="project" value="UniProtKB-KW"/>
</dbReference>
<dbReference type="InterPro" id="IPR020568">
    <property type="entry name" value="Ribosomal_Su5_D2-typ_SF"/>
</dbReference>
<dbReference type="Proteomes" id="UP000291981">
    <property type="component" value="Unassembled WGS sequence"/>
</dbReference>
<reference evidence="1 2" key="1">
    <citation type="submission" date="2019-02" db="EMBL/GenBank/DDBJ databases">
        <title>Draft genome sequence of Muricauda sp. 176CP4-71.</title>
        <authorList>
            <person name="Park J.-S."/>
        </authorList>
    </citation>
    <scope>NUCLEOTIDE SEQUENCE [LARGE SCALE GENOMIC DNA]</scope>
    <source>
        <strain evidence="1 2">176CP4-71</strain>
    </source>
</reference>
<keyword evidence="2" id="KW-1185">Reference proteome</keyword>
<name>A0A4V2HSJ8_9FLAO</name>
<proteinExistence type="predicted"/>
<sequence>MEKEFYSNGKLLLSGEYAILDGALGLAVPTKFGQSLQVEDTDTGLLEWESKDENHQLWFQASFDLNDLTPIASSDMGTAHILKELLSEAKKQNPAFLASANGLKVTTSLGFPREWGLGTSSTLINNIAQWAEVDAYQLLWNAFGGSGYDIACAQHNGPILYQVKNGKVTVEEVGFHPSFKDDLLFVYLKQKQSSKEAIAAYRGKMFDKEALISNITRITGSMATAQNLSEFEALVGKHEIVLSKILGIPPIKSKLFPDYPGSIKSLGAWGGDFVLATGGAGAKDYFRFKGYSTLLSYKDMVL</sequence>
<evidence type="ECO:0000313" key="2">
    <source>
        <dbReference type="Proteomes" id="UP000291981"/>
    </source>
</evidence>
<dbReference type="RefSeq" id="WP_130615400.1">
    <property type="nucleotide sequence ID" value="NZ_SGIU01000002.1"/>
</dbReference>
<protein>
    <submittedName>
        <fullName evidence="1">GHMP kinase</fullName>
    </submittedName>
</protein>
<keyword evidence="1" id="KW-0808">Transferase</keyword>
<organism evidence="1 2">
    <name type="scientific">Flagellimonas allohymeniacidonis</name>
    <dbReference type="NCBI Taxonomy" id="2517819"/>
    <lineage>
        <taxon>Bacteria</taxon>
        <taxon>Pseudomonadati</taxon>
        <taxon>Bacteroidota</taxon>
        <taxon>Flavobacteriia</taxon>
        <taxon>Flavobacteriales</taxon>
        <taxon>Flavobacteriaceae</taxon>
        <taxon>Flagellimonas</taxon>
    </lineage>
</organism>
<dbReference type="InterPro" id="IPR014721">
    <property type="entry name" value="Ribsml_uS5_D2-typ_fold_subgr"/>
</dbReference>
<dbReference type="EMBL" id="SGIU01000002">
    <property type="protein sequence ID" value="TAI48040.1"/>
    <property type="molecule type" value="Genomic_DNA"/>
</dbReference>
<dbReference type="AlphaFoldDB" id="A0A4V2HSJ8"/>
<evidence type="ECO:0000313" key="1">
    <source>
        <dbReference type="EMBL" id="TAI48040.1"/>
    </source>
</evidence>
<keyword evidence="1" id="KW-0418">Kinase</keyword>
<accession>A0A4V2HSJ8</accession>